<dbReference type="Pfam" id="PF12833">
    <property type="entry name" value="HTH_18"/>
    <property type="match status" value="1"/>
</dbReference>
<gene>
    <name evidence="4" type="ORF">JZM24_03025</name>
</gene>
<name>A0ABS5Y8Q2_9GAMM</name>
<keyword evidence="1" id="KW-0805">Transcription regulation</keyword>
<dbReference type="Gene3D" id="1.10.10.60">
    <property type="entry name" value="Homeodomain-like"/>
    <property type="match status" value="1"/>
</dbReference>
<keyword evidence="2" id="KW-0804">Transcription</keyword>
<evidence type="ECO:0000259" key="3">
    <source>
        <dbReference type="PROSITE" id="PS01124"/>
    </source>
</evidence>
<dbReference type="RefSeq" id="WP_215668517.1">
    <property type="nucleotide sequence ID" value="NZ_JAFJYC010000001.1"/>
</dbReference>
<dbReference type="Proteomes" id="UP000811282">
    <property type="component" value="Unassembled WGS sequence"/>
</dbReference>
<dbReference type="SUPFAM" id="SSF46689">
    <property type="entry name" value="Homeodomain-like"/>
    <property type="match status" value="1"/>
</dbReference>
<comment type="caution">
    <text evidence="4">The sequence shown here is derived from an EMBL/GenBank/DDBJ whole genome shotgun (WGS) entry which is preliminary data.</text>
</comment>
<evidence type="ECO:0000313" key="5">
    <source>
        <dbReference type="Proteomes" id="UP000811282"/>
    </source>
</evidence>
<evidence type="ECO:0000256" key="1">
    <source>
        <dbReference type="ARBA" id="ARBA00023015"/>
    </source>
</evidence>
<accession>A0ABS5Y8Q2</accession>
<organism evidence="4 5">
    <name type="scientific">Candidatus Sodalis endolongispinus</name>
    <dbReference type="NCBI Taxonomy" id="2812662"/>
    <lineage>
        <taxon>Bacteria</taxon>
        <taxon>Pseudomonadati</taxon>
        <taxon>Pseudomonadota</taxon>
        <taxon>Gammaproteobacteria</taxon>
        <taxon>Enterobacterales</taxon>
        <taxon>Bruguierivoracaceae</taxon>
        <taxon>Sodalis</taxon>
    </lineage>
</organism>
<reference evidence="4 5" key="1">
    <citation type="journal article" date="2021" name="Genome Biol. Evol.">
        <title>The evolution of interdependence in a four-way mealybug symbiosis.</title>
        <authorList>
            <person name="Garber A.I."/>
            <person name="Kupper M."/>
            <person name="Laetsch D.R."/>
            <person name="Weldon S.R."/>
            <person name="Ladinsky M.S."/>
            <person name="Bjorkman P.J."/>
            <person name="McCutcheon J.P."/>
        </authorList>
    </citation>
    <scope>NUCLEOTIDE SEQUENCE [LARGE SCALE GENOMIC DNA]</scope>
    <source>
        <strain evidence="4">SOD</strain>
    </source>
</reference>
<keyword evidence="5" id="KW-1185">Reference proteome</keyword>
<dbReference type="InterPro" id="IPR009057">
    <property type="entry name" value="Homeodomain-like_sf"/>
</dbReference>
<dbReference type="EMBL" id="JAFJYC010000001">
    <property type="protein sequence ID" value="MBT9431382.1"/>
    <property type="molecule type" value="Genomic_DNA"/>
</dbReference>
<proteinExistence type="predicted"/>
<evidence type="ECO:0000256" key="2">
    <source>
        <dbReference type="ARBA" id="ARBA00023163"/>
    </source>
</evidence>
<dbReference type="PROSITE" id="PS01124">
    <property type="entry name" value="HTH_ARAC_FAMILY_2"/>
    <property type="match status" value="1"/>
</dbReference>
<evidence type="ECO:0000313" key="4">
    <source>
        <dbReference type="EMBL" id="MBT9431382.1"/>
    </source>
</evidence>
<feature type="domain" description="HTH araC/xylS-type" evidence="3">
    <location>
        <begin position="1"/>
        <end position="64"/>
    </location>
</feature>
<sequence length="82" mass="9076">MLAPGRSIHEYLPTRRVKRACELLRGSNSVAAENTRQAGFADSQYVITCFKKMMGQTPLAYHMSGRHACNRPVGALPSGVRR</sequence>
<dbReference type="InterPro" id="IPR018060">
    <property type="entry name" value="HTH_AraC"/>
</dbReference>
<protein>
    <submittedName>
        <fullName evidence="4">Helix-turn-helix domain-containing protein</fullName>
    </submittedName>
</protein>